<feature type="domain" description="C2H2-type" evidence="14">
    <location>
        <begin position="196"/>
        <end position="223"/>
    </location>
</feature>
<evidence type="ECO:0000256" key="4">
    <source>
        <dbReference type="ARBA" id="ARBA00022737"/>
    </source>
</evidence>
<keyword evidence="4" id="KW-0677">Repeat</keyword>
<evidence type="ECO:0000256" key="13">
    <source>
        <dbReference type="SAM" id="MobiDB-lite"/>
    </source>
</evidence>
<feature type="domain" description="C2H2-type" evidence="14">
    <location>
        <begin position="252"/>
        <end position="284"/>
    </location>
</feature>
<keyword evidence="9" id="KW-0804">Transcription</keyword>
<dbReference type="GO" id="GO:0000978">
    <property type="term" value="F:RNA polymerase II cis-regulatory region sequence-specific DNA binding"/>
    <property type="evidence" value="ECO:0007669"/>
    <property type="project" value="TreeGrafter"/>
</dbReference>
<evidence type="ECO:0000256" key="3">
    <source>
        <dbReference type="ARBA" id="ARBA00022723"/>
    </source>
</evidence>
<dbReference type="GO" id="GO:0005634">
    <property type="term" value="C:nucleus"/>
    <property type="evidence" value="ECO:0007669"/>
    <property type="project" value="UniProtKB-SubCell"/>
</dbReference>
<reference evidence="15" key="2">
    <citation type="submission" date="2025-09" db="UniProtKB">
        <authorList>
            <consortium name="Ensembl"/>
        </authorList>
    </citation>
    <scope>IDENTIFICATION</scope>
</reference>
<dbReference type="InterPro" id="IPR013087">
    <property type="entry name" value="Znf_C2H2_type"/>
</dbReference>
<feature type="region of interest" description="Disordered" evidence="13">
    <location>
        <begin position="82"/>
        <end position="141"/>
    </location>
</feature>
<keyword evidence="7" id="KW-0805">Transcription regulation</keyword>
<dbReference type="FunFam" id="3.30.160.60:FF:000100">
    <property type="entry name" value="Zinc finger 45-like"/>
    <property type="match status" value="1"/>
</dbReference>
<evidence type="ECO:0000256" key="9">
    <source>
        <dbReference type="ARBA" id="ARBA00023163"/>
    </source>
</evidence>
<dbReference type="AlphaFoldDB" id="A0A3Q3XIJ5"/>
<keyword evidence="12" id="KW-0175">Coiled coil</keyword>
<dbReference type="PANTHER" id="PTHR23235:SF142">
    <property type="entry name" value="ZINC FINGER PROTEIN 384"/>
    <property type="match status" value="1"/>
</dbReference>
<dbReference type="Pfam" id="PF00096">
    <property type="entry name" value="zf-C2H2"/>
    <property type="match status" value="3"/>
</dbReference>
<comment type="subcellular location">
    <subcellularLocation>
        <location evidence="1">Nucleus</location>
    </subcellularLocation>
</comment>
<dbReference type="PROSITE" id="PS00028">
    <property type="entry name" value="ZINC_FINGER_C2H2_1"/>
    <property type="match status" value="3"/>
</dbReference>
<keyword evidence="6" id="KW-0862">Zinc</keyword>
<accession>A0A3Q3XIJ5</accession>
<dbReference type="Ensembl" id="ENSMMOT00000023501.1">
    <property type="protein sequence ID" value="ENSMMOP00000023116.1"/>
    <property type="gene ID" value="ENSMMOG00000017592.1"/>
</dbReference>
<dbReference type="SUPFAM" id="SSF57667">
    <property type="entry name" value="beta-beta-alpha zinc fingers"/>
    <property type="match status" value="2"/>
</dbReference>
<evidence type="ECO:0000259" key="14">
    <source>
        <dbReference type="PROSITE" id="PS50157"/>
    </source>
</evidence>
<sequence length="337" mass="38587">MAKVRMLRVFVEERLTAAAQEILGLFERTITEYEEELSRSKEEKERQRELLDLQLLKISSNSFSLLLIIAEVPSELQDWSSSLDQEDSEHRHIKEEQEELWTSPGDEQLEEAGIHKFTFTPVPVKGEDDDDDDEDKPQSLQHHRTELMETVAEGEHCGSLEPARDSYPDSQHGAGDQTENVLGPETDGSDTSKKPFCCSECGKRFTRNSHLKIHMRIHTGEKPFSCSFCSKKFTQKVGLDNHLTTHTGEKPFSCSLCNKCFSRKRFGRKFNLKRHMRTHTGEKPFICPVCGQSYKQRKSLKNHMAFHGICSCLRQDSRLCAGSFLHKANSKETTYSL</sequence>
<reference evidence="15" key="1">
    <citation type="submission" date="2025-08" db="UniProtKB">
        <authorList>
            <consortium name="Ensembl"/>
        </authorList>
    </citation>
    <scope>IDENTIFICATION</scope>
</reference>
<evidence type="ECO:0000313" key="16">
    <source>
        <dbReference type="Proteomes" id="UP000261620"/>
    </source>
</evidence>
<dbReference type="GO" id="GO:0042802">
    <property type="term" value="F:identical protein binding"/>
    <property type="evidence" value="ECO:0007669"/>
    <property type="project" value="UniProtKB-ARBA"/>
</dbReference>
<feature type="domain" description="C2H2-type" evidence="14">
    <location>
        <begin position="285"/>
        <end position="307"/>
    </location>
</feature>
<dbReference type="FunFam" id="3.30.160.60:FF:000478">
    <property type="entry name" value="Zinc finger protein 133"/>
    <property type="match status" value="1"/>
</dbReference>
<dbReference type="Gene3D" id="3.30.160.60">
    <property type="entry name" value="Classic Zinc Finger"/>
    <property type="match status" value="4"/>
</dbReference>
<evidence type="ECO:0000256" key="10">
    <source>
        <dbReference type="ARBA" id="ARBA00023242"/>
    </source>
</evidence>
<dbReference type="OMA" id="NHMMIHR"/>
<feature type="coiled-coil region" evidence="12">
    <location>
        <begin position="23"/>
        <end position="54"/>
    </location>
</feature>
<evidence type="ECO:0000256" key="11">
    <source>
        <dbReference type="PROSITE-ProRule" id="PRU00042"/>
    </source>
</evidence>
<evidence type="ECO:0000256" key="12">
    <source>
        <dbReference type="SAM" id="Coils"/>
    </source>
</evidence>
<evidence type="ECO:0000256" key="6">
    <source>
        <dbReference type="ARBA" id="ARBA00022833"/>
    </source>
</evidence>
<keyword evidence="10" id="KW-0539">Nucleus</keyword>
<dbReference type="PROSITE" id="PS50157">
    <property type="entry name" value="ZINC_FINGER_C2H2_2"/>
    <property type="match status" value="4"/>
</dbReference>
<dbReference type="FunFam" id="3.30.160.60:FF:002343">
    <property type="entry name" value="Zinc finger protein 33A"/>
    <property type="match status" value="1"/>
</dbReference>
<dbReference type="InterPro" id="IPR036236">
    <property type="entry name" value="Znf_C2H2_sf"/>
</dbReference>
<proteinExistence type="inferred from homology"/>
<name>A0A3Q3XIJ5_MOLML</name>
<comment type="similarity">
    <text evidence="2">Belongs to the krueppel C2H2-type zinc-finger protein family.</text>
</comment>
<dbReference type="Proteomes" id="UP000261620">
    <property type="component" value="Unplaced"/>
</dbReference>
<dbReference type="SMART" id="SM00355">
    <property type="entry name" value="ZnF_C2H2"/>
    <property type="match status" value="4"/>
</dbReference>
<feature type="compositionally biased region" description="Basic and acidic residues" evidence="13">
    <location>
        <begin position="154"/>
        <end position="167"/>
    </location>
</feature>
<dbReference type="GO" id="GO:0008270">
    <property type="term" value="F:zinc ion binding"/>
    <property type="evidence" value="ECO:0007669"/>
    <property type="project" value="UniProtKB-KW"/>
</dbReference>
<dbReference type="FunFam" id="3.30.160.60:FF:000508">
    <property type="entry name" value="Myeloid zinc finger 1"/>
    <property type="match status" value="1"/>
</dbReference>
<feature type="region of interest" description="Disordered" evidence="13">
    <location>
        <begin position="154"/>
        <end position="193"/>
    </location>
</feature>
<keyword evidence="5 11" id="KW-0863">Zinc-finger</keyword>
<feature type="domain" description="C2H2-type" evidence="14">
    <location>
        <begin position="224"/>
        <end position="251"/>
    </location>
</feature>
<dbReference type="STRING" id="94237.ENSMMOP00000023116"/>
<keyword evidence="3" id="KW-0479">Metal-binding</keyword>
<organism evidence="15 16">
    <name type="scientific">Mola mola</name>
    <name type="common">Ocean sunfish</name>
    <name type="synonym">Tetraodon mola</name>
    <dbReference type="NCBI Taxonomy" id="94237"/>
    <lineage>
        <taxon>Eukaryota</taxon>
        <taxon>Metazoa</taxon>
        <taxon>Chordata</taxon>
        <taxon>Craniata</taxon>
        <taxon>Vertebrata</taxon>
        <taxon>Euteleostomi</taxon>
        <taxon>Actinopterygii</taxon>
        <taxon>Neopterygii</taxon>
        <taxon>Teleostei</taxon>
        <taxon>Neoteleostei</taxon>
        <taxon>Acanthomorphata</taxon>
        <taxon>Eupercaria</taxon>
        <taxon>Tetraodontiformes</taxon>
        <taxon>Molidae</taxon>
        <taxon>Mola</taxon>
    </lineage>
</organism>
<dbReference type="GO" id="GO:0000981">
    <property type="term" value="F:DNA-binding transcription factor activity, RNA polymerase II-specific"/>
    <property type="evidence" value="ECO:0007669"/>
    <property type="project" value="TreeGrafter"/>
</dbReference>
<protein>
    <recommendedName>
        <fullName evidence="14">C2H2-type domain-containing protein</fullName>
    </recommendedName>
</protein>
<keyword evidence="8" id="KW-0238">DNA-binding</keyword>
<evidence type="ECO:0000256" key="5">
    <source>
        <dbReference type="ARBA" id="ARBA00022771"/>
    </source>
</evidence>
<evidence type="ECO:0000313" key="15">
    <source>
        <dbReference type="Ensembl" id="ENSMMOP00000023116.1"/>
    </source>
</evidence>
<keyword evidence="16" id="KW-1185">Reference proteome</keyword>
<evidence type="ECO:0000256" key="2">
    <source>
        <dbReference type="ARBA" id="ARBA00006991"/>
    </source>
</evidence>
<dbReference type="PANTHER" id="PTHR23235">
    <property type="entry name" value="KRUEPPEL-LIKE TRANSCRIPTION FACTOR"/>
    <property type="match status" value="1"/>
</dbReference>
<evidence type="ECO:0000256" key="8">
    <source>
        <dbReference type="ARBA" id="ARBA00023125"/>
    </source>
</evidence>
<evidence type="ECO:0000256" key="7">
    <source>
        <dbReference type="ARBA" id="ARBA00023015"/>
    </source>
</evidence>
<evidence type="ECO:0000256" key="1">
    <source>
        <dbReference type="ARBA" id="ARBA00004123"/>
    </source>
</evidence>